<gene>
    <name evidence="1" type="ORF">PCON_03937</name>
</gene>
<name>U4LSH2_PYROM</name>
<sequence length="71" mass="8366">MEVDEGGIRENSRRRPYRQPKSVTLIDWRILRQQSIRRLRIHPRGDPQSMLTALMFSLVPLVAYASEATDW</sequence>
<dbReference type="Proteomes" id="UP000018144">
    <property type="component" value="Unassembled WGS sequence"/>
</dbReference>
<protein>
    <submittedName>
        <fullName evidence="1">Uncharacterized protein</fullName>
    </submittedName>
</protein>
<dbReference type="EMBL" id="HF936567">
    <property type="protein sequence ID" value="CCX34544.1"/>
    <property type="molecule type" value="Genomic_DNA"/>
</dbReference>
<reference evidence="1 2" key="1">
    <citation type="journal article" date="2013" name="PLoS Genet.">
        <title>The genome and development-dependent transcriptomes of Pyronema confluens: a window into fungal evolution.</title>
        <authorList>
            <person name="Traeger S."/>
            <person name="Altegoer F."/>
            <person name="Freitag M."/>
            <person name="Gabaldon T."/>
            <person name="Kempken F."/>
            <person name="Kumar A."/>
            <person name="Marcet-Houben M."/>
            <person name="Poggeler S."/>
            <person name="Stajich J.E."/>
            <person name="Nowrousian M."/>
        </authorList>
    </citation>
    <scope>NUCLEOTIDE SEQUENCE [LARGE SCALE GENOMIC DNA]</scope>
    <source>
        <strain evidence="2">CBS 100304</strain>
        <tissue evidence="1">Vegetative mycelium</tissue>
    </source>
</reference>
<proteinExistence type="predicted"/>
<accession>U4LSH2</accession>
<evidence type="ECO:0000313" key="1">
    <source>
        <dbReference type="EMBL" id="CCX34544.1"/>
    </source>
</evidence>
<organism evidence="1 2">
    <name type="scientific">Pyronema omphalodes (strain CBS 100304)</name>
    <name type="common">Pyronema confluens</name>
    <dbReference type="NCBI Taxonomy" id="1076935"/>
    <lineage>
        <taxon>Eukaryota</taxon>
        <taxon>Fungi</taxon>
        <taxon>Dikarya</taxon>
        <taxon>Ascomycota</taxon>
        <taxon>Pezizomycotina</taxon>
        <taxon>Pezizomycetes</taxon>
        <taxon>Pezizales</taxon>
        <taxon>Pyronemataceae</taxon>
        <taxon>Pyronema</taxon>
    </lineage>
</organism>
<keyword evidence="2" id="KW-1185">Reference proteome</keyword>
<evidence type="ECO:0000313" key="2">
    <source>
        <dbReference type="Proteomes" id="UP000018144"/>
    </source>
</evidence>
<dbReference type="AlphaFoldDB" id="U4LSH2"/>